<feature type="compositionally biased region" description="Low complexity" evidence="1">
    <location>
        <begin position="284"/>
        <end position="311"/>
    </location>
</feature>
<dbReference type="AlphaFoldDB" id="A0A6G1S9T3"/>
<feature type="compositionally biased region" description="Pro residues" evidence="1">
    <location>
        <begin position="268"/>
        <end position="283"/>
    </location>
</feature>
<feature type="compositionally biased region" description="Gly residues" evidence="1">
    <location>
        <begin position="244"/>
        <end position="264"/>
    </location>
</feature>
<reference evidence="2" key="1">
    <citation type="submission" date="2018-10" db="EMBL/GenBank/DDBJ databases">
        <title>Transcriptome assembly of Aceria tosichella (Wheat curl mite) Type 2.</title>
        <authorList>
            <person name="Scully E.D."/>
            <person name="Geib S.M."/>
            <person name="Palmer N.A."/>
            <person name="Gupta A.K."/>
            <person name="Sarath G."/>
            <person name="Tatineni S."/>
        </authorList>
    </citation>
    <scope>NUCLEOTIDE SEQUENCE</scope>
    <source>
        <strain evidence="2">LincolnNE</strain>
    </source>
</reference>
<feature type="region of interest" description="Disordered" evidence="1">
    <location>
        <begin position="232"/>
        <end position="311"/>
    </location>
</feature>
<feature type="compositionally biased region" description="Low complexity" evidence="1">
    <location>
        <begin position="1"/>
        <end position="22"/>
    </location>
</feature>
<sequence>MFKLSSRKSPSSRTSSSSSSLPMNHPKLTSGRPITVSVISKTLCVTLMLSIADWLTFESLFNASGSLNRVEAALWPKARICFNSMTNSFQSGCVYCDSRLYASTITACTGQPVLANNITQAQAFCIATACLQQTGKQPTVLGRRRRRKKRSLLNRPITLGLNSNRSRPVYLGPNGNVTAQFANSLNGTTSGNLAFVLNRPAQALWLNPLSRVLTRNTNTNKNLQWQFGKTKTPMANEGVRGTAAGAGAGGSIMTGAGRPAGGGQTAASPPPPRAPATPAPAPRPAAGAGPATSRPASATTPSTTRPPAAGG</sequence>
<evidence type="ECO:0000256" key="1">
    <source>
        <dbReference type="SAM" id="MobiDB-lite"/>
    </source>
</evidence>
<evidence type="ECO:0000313" key="2">
    <source>
        <dbReference type="EMBL" id="MDE47276.1"/>
    </source>
</evidence>
<organism evidence="2">
    <name type="scientific">Aceria tosichella</name>
    <name type="common">wheat curl mite</name>
    <dbReference type="NCBI Taxonomy" id="561515"/>
    <lineage>
        <taxon>Eukaryota</taxon>
        <taxon>Metazoa</taxon>
        <taxon>Ecdysozoa</taxon>
        <taxon>Arthropoda</taxon>
        <taxon>Chelicerata</taxon>
        <taxon>Arachnida</taxon>
        <taxon>Acari</taxon>
        <taxon>Acariformes</taxon>
        <taxon>Trombidiformes</taxon>
        <taxon>Prostigmata</taxon>
        <taxon>Eupodina</taxon>
        <taxon>Eriophyoidea</taxon>
        <taxon>Eriophyidae</taxon>
        <taxon>Eriophyinae</taxon>
        <taxon>Aceriini</taxon>
        <taxon>Aceria</taxon>
    </lineage>
</organism>
<dbReference type="EMBL" id="GGYP01002505">
    <property type="protein sequence ID" value="MDE47276.1"/>
    <property type="molecule type" value="Transcribed_RNA"/>
</dbReference>
<gene>
    <name evidence="2" type="ORF">g.17468</name>
</gene>
<protein>
    <submittedName>
        <fullName evidence="2">Uncharacterized protein</fullName>
    </submittedName>
</protein>
<feature type="region of interest" description="Disordered" evidence="1">
    <location>
        <begin position="1"/>
        <end position="26"/>
    </location>
</feature>
<accession>A0A6G1S9T3</accession>
<proteinExistence type="predicted"/>
<name>A0A6G1S9T3_9ACAR</name>